<keyword evidence="1" id="KW-0732">Signal</keyword>
<dbReference type="OrthoDB" id="1257860at2"/>
<feature type="chain" id="PRO_5012634246" evidence="1">
    <location>
        <begin position="19"/>
        <end position="149"/>
    </location>
</feature>
<proteinExistence type="predicted"/>
<name>A0A1K2IVE1_9FLAO</name>
<evidence type="ECO:0000256" key="1">
    <source>
        <dbReference type="SAM" id="SignalP"/>
    </source>
</evidence>
<dbReference type="Proteomes" id="UP000182034">
    <property type="component" value="Unassembled WGS sequence"/>
</dbReference>
<dbReference type="EMBL" id="FPKW01000017">
    <property type="protein sequence ID" value="SFZ96262.1"/>
    <property type="molecule type" value="Genomic_DNA"/>
</dbReference>
<protein>
    <submittedName>
        <fullName evidence="2">Uncharacterized protein</fullName>
    </submittedName>
</protein>
<sequence length="149" mass="17761">MNRWLLVLLLAFSFFAKAQETDDLFKGITLCIKKPIDTLNYLKKIETDKTLYVGKSLSYLLNNMTQIEPKTIWKIPKHGIRKLVSESVFSFNKKSPFIYKHIVSLIITWNEPIPYSDVEYYEQKNHFIFTNEERHFYGSKIIKDIKVYR</sequence>
<keyword evidence="3" id="KW-1185">Reference proteome</keyword>
<evidence type="ECO:0000313" key="3">
    <source>
        <dbReference type="Proteomes" id="UP000182034"/>
    </source>
</evidence>
<accession>A0A1K2IVE1</accession>
<dbReference type="RefSeq" id="WP_072411947.1">
    <property type="nucleotide sequence ID" value="NZ_FPKW01000017.1"/>
</dbReference>
<evidence type="ECO:0000313" key="2">
    <source>
        <dbReference type="EMBL" id="SFZ96262.1"/>
    </source>
</evidence>
<organism evidence="2 3">
    <name type="scientific">Chryseobacterium limigenitum</name>
    <dbReference type="NCBI Taxonomy" id="1612149"/>
    <lineage>
        <taxon>Bacteria</taxon>
        <taxon>Pseudomonadati</taxon>
        <taxon>Bacteroidota</taxon>
        <taxon>Flavobacteriia</taxon>
        <taxon>Flavobacteriales</taxon>
        <taxon>Weeksellaceae</taxon>
        <taxon>Chryseobacterium group</taxon>
        <taxon>Chryseobacterium</taxon>
    </lineage>
</organism>
<reference evidence="3" key="1">
    <citation type="submission" date="2016-10" db="EMBL/GenBank/DDBJ databases">
        <authorList>
            <person name="Varghese N."/>
            <person name="Submissions S."/>
        </authorList>
    </citation>
    <scope>NUCLEOTIDE SEQUENCE [LARGE SCALE GENOMIC DNA]</scope>
    <source>
        <strain evidence="3">SUR2</strain>
    </source>
</reference>
<dbReference type="STRING" id="1612149.SAMN05216324_11777"/>
<dbReference type="AlphaFoldDB" id="A0A1K2IVE1"/>
<feature type="signal peptide" evidence="1">
    <location>
        <begin position="1"/>
        <end position="18"/>
    </location>
</feature>
<gene>
    <name evidence="2" type="ORF">SAMN05216324_11777</name>
</gene>